<feature type="domain" description="Polysaccharide pyruvyl transferase" evidence="1">
    <location>
        <begin position="24"/>
        <end position="236"/>
    </location>
</feature>
<keyword evidence="3" id="KW-1185">Reference proteome</keyword>
<sequence>MTRLLEQQGVEIVWTWPVGVDWRKHKRQIKKQAKVDAIIVNGEGTIHHSENRKHARALSEFASFAKTELQLPCYLINATLHKNTAQAYEYLKAYRLIYVRDKGSLEELHSFGLTGFYVPDLTFAKAGHYVYEPSKPACVIDTALKSEIPLLKQYCQEHGFDFRSMVVARPSNANFFKSPRPFVKNIFKWLKGDRNISTQPSAFIQYLVEHEMVITGRYHTVSMCLKNKIPFVAIESNTPKISFLLDDALKNRSRIISFSELSQLDLEAFAHYSQEELKYLQAFIIRAESDIEQMIMTIIGDIQKNRPGENGYIND</sequence>
<evidence type="ECO:0000313" key="2">
    <source>
        <dbReference type="EMBL" id="BCN93946.1"/>
    </source>
</evidence>
<dbReference type="Proteomes" id="UP001054820">
    <property type="component" value="Chromosome"/>
</dbReference>
<organism evidence="2 3">
    <name type="scientific">Thiomicrorhabdus immobilis</name>
    <dbReference type="NCBI Taxonomy" id="2791037"/>
    <lineage>
        <taxon>Bacteria</taxon>
        <taxon>Pseudomonadati</taxon>
        <taxon>Pseudomonadota</taxon>
        <taxon>Gammaproteobacteria</taxon>
        <taxon>Thiotrichales</taxon>
        <taxon>Piscirickettsiaceae</taxon>
        <taxon>Thiomicrorhabdus</taxon>
    </lineage>
</organism>
<evidence type="ECO:0000259" key="1">
    <source>
        <dbReference type="Pfam" id="PF04230"/>
    </source>
</evidence>
<dbReference type="EMBL" id="AP024202">
    <property type="protein sequence ID" value="BCN93946.1"/>
    <property type="molecule type" value="Genomic_DNA"/>
</dbReference>
<gene>
    <name evidence="2" type="ORF">THMIRHAM_17310</name>
</gene>
<dbReference type="Pfam" id="PF04230">
    <property type="entry name" value="PS_pyruv_trans"/>
    <property type="match status" value="1"/>
</dbReference>
<accession>A0ABN6CXX4</accession>
<protein>
    <recommendedName>
        <fullName evidence="1">Polysaccharide pyruvyl transferase domain-containing protein</fullName>
    </recommendedName>
</protein>
<proteinExistence type="predicted"/>
<evidence type="ECO:0000313" key="3">
    <source>
        <dbReference type="Proteomes" id="UP001054820"/>
    </source>
</evidence>
<name>A0ABN6CXX4_9GAMM</name>
<reference evidence="2" key="1">
    <citation type="journal article" date="2022" name="Arch. Microbiol.">
        <title>Thiomicrorhabdus immobilis sp. nov., a mesophilic sulfur-oxidizing bacterium isolated from sediment of a brackish lake in northern Japan.</title>
        <authorList>
            <person name="Kojima H."/>
            <person name="Mochizuki J."/>
            <person name="Kanda M."/>
            <person name="Watanabe T."/>
            <person name="Fukui M."/>
        </authorList>
    </citation>
    <scope>NUCLEOTIDE SEQUENCE</scope>
    <source>
        <strain evidence="2">Am19</strain>
    </source>
</reference>
<dbReference type="InterPro" id="IPR007345">
    <property type="entry name" value="Polysacch_pyruvyl_Trfase"/>
</dbReference>